<comment type="catalytic activity">
    <reaction evidence="1">
        <text>Hydrolysis of terminal non-reducing alpha-L-rhamnose residues in alpha-L-rhamnosides.</text>
        <dbReference type="EC" id="3.2.1.40"/>
    </reaction>
</comment>
<keyword evidence="3" id="KW-0378">Hydrolase</keyword>
<name>A0A2D2AWU5_9CAUL</name>
<dbReference type="Gene3D" id="2.60.40.10">
    <property type="entry name" value="Immunoglobulins"/>
    <property type="match status" value="1"/>
</dbReference>
<dbReference type="AlphaFoldDB" id="A0A2D2AWU5"/>
<dbReference type="GO" id="GO:0030596">
    <property type="term" value="F:alpha-L-rhamnosidase activity"/>
    <property type="evidence" value="ECO:0007669"/>
    <property type="project" value="UniProtKB-EC"/>
</dbReference>
<reference evidence="9 10" key="1">
    <citation type="submission" date="2017-10" db="EMBL/GenBank/DDBJ databases">
        <title>Genome sequence of Caulobacter mirabilis FWC38.</title>
        <authorList>
            <person name="Fiebig A."/>
            <person name="Crosson S."/>
        </authorList>
    </citation>
    <scope>NUCLEOTIDE SEQUENCE [LARGE SCALE GENOMIC DNA]</scope>
    <source>
        <strain evidence="9 10">FWC 38</strain>
    </source>
</reference>
<dbReference type="InterPro" id="IPR008928">
    <property type="entry name" value="6-hairpin_glycosidase_sf"/>
</dbReference>
<gene>
    <name evidence="9" type="ORF">CSW64_08315</name>
</gene>
<dbReference type="Gene3D" id="2.60.120.260">
    <property type="entry name" value="Galactose-binding domain-like"/>
    <property type="match status" value="2"/>
</dbReference>
<feature type="signal peptide" evidence="4">
    <location>
        <begin position="1"/>
        <end position="26"/>
    </location>
</feature>
<evidence type="ECO:0000256" key="3">
    <source>
        <dbReference type="ARBA" id="ARBA00022801"/>
    </source>
</evidence>
<sequence length="1065" mass="115856">MGKARVSRRSLLMAAGVGATAPVVTAGPALAAGASAKVVDLRTDYIDRPLGLENPRPRFSWRLDGKARGLRQVAYQVQAAASEAQLGAGPWLWDSGKVESNRSFDVAWGGPALASRQPVAWRVSVWIEGRAGPIIGPASSFEMGLLDKADWKGDWIAAPDPEAEADRKAGMIWVFGNTMADPKPRRFRLKFDLPGKPVKAELLVTGKDRLTTVWLNGDEVPQPGWQPMWGTMRELDPGDRLQAGANVIGLEIATDPAALPKTPAVFSALLRATMADGSVVRVTSSTKWQTRPAEGADWTTDAGWLAVGSAQPWGLSPPWPARPAALLRRSFTVSRPVARARLYATALGGYEAQINGRKVGTGLLAPESTDFRKRALYQVHDVTGLLKKGENALGAFLADGWYGSAFSWNNGRWSFGPPPNRLKAQLELTYADGTVETIASDGSWLSGPSPILSSEIYNGEVYDARRELGGWSGPGFAAEGWAKAVAVETPEIALAGQVAPPIRETQRLKAKAVKTVAPGVHVYDFGQNFSGWVRLKVKGAAGTRVQLRFAEVIKADGGVDVANLRGAKATDVYVLKGQGTEVWEPRFTYHGFRYLELTGYPGQPPADAIEAVVIHSDAALTGTLRTSDPLIEQVWRNAVWSQRSNLVGLPTDCPQRDERLGWLGDAQVFWNAASYNMDVDAFTRRFMGDARTAQTKDGSFPDVTPFPASWDGSPGWADGGVILPWTLYRQYGDTGVIDENWDAMERWLKHIADANPDFRWRNKRGIDYGDWLNPEAVDRSNELTPKELIGTAFWALDAGYMAEMAEASGRTEAAERYRKLRADIGAAFVKAYVKPDGTVGSDSQTSHILALRFGLVPEDLRAASAKKLADDVIKRGNRLNTGFLGTPYILDALCENGHEDVAVALLQQRAFPSWGYMVDKGATSMWERWNGDTGDVSMNSYNHYAFGAVAGFMYRRLAAIEPLDAGFRRIRVRPVVDARLPYGGGTYDSVMGRIVTDWKRTEGGFSLDLTVPPNAEAEVHLPGAVVREGGKVVGEQGYVRILRREGDRVVVVAGSGVFRLVSSAA</sequence>
<dbReference type="InterPro" id="IPR035396">
    <property type="entry name" value="Bac_rhamnosid6H"/>
</dbReference>
<dbReference type="PANTHER" id="PTHR33307">
    <property type="entry name" value="ALPHA-RHAMNOSIDASE (EUROFUNG)"/>
    <property type="match status" value="1"/>
</dbReference>
<dbReference type="InterPro" id="IPR035398">
    <property type="entry name" value="Bac_rhamnosid_C"/>
</dbReference>
<evidence type="ECO:0000259" key="7">
    <source>
        <dbReference type="Pfam" id="PF17389"/>
    </source>
</evidence>
<dbReference type="PANTHER" id="PTHR33307:SF6">
    <property type="entry name" value="ALPHA-RHAMNOSIDASE (EUROFUNG)-RELATED"/>
    <property type="match status" value="1"/>
</dbReference>
<dbReference type="SUPFAM" id="SSF48208">
    <property type="entry name" value="Six-hairpin glycosidases"/>
    <property type="match status" value="1"/>
</dbReference>
<evidence type="ECO:0000256" key="2">
    <source>
        <dbReference type="ARBA" id="ARBA00012652"/>
    </source>
</evidence>
<evidence type="ECO:0000256" key="4">
    <source>
        <dbReference type="SAM" id="SignalP"/>
    </source>
</evidence>
<proteinExistence type="predicted"/>
<dbReference type="Pfam" id="PF17389">
    <property type="entry name" value="Bac_rhamnosid6H"/>
    <property type="match status" value="1"/>
</dbReference>
<dbReference type="Pfam" id="PF25788">
    <property type="entry name" value="Ig_Rha78A_N"/>
    <property type="match status" value="1"/>
</dbReference>
<evidence type="ECO:0000313" key="9">
    <source>
        <dbReference type="EMBL" id="ATQ42417.1"/>
    </source>
</evidence>
<evidence type="ECO:0000259" key="6">
    <source>
        <dbReference type="Pfam" id="PF08531"/>
    </source>
</evidence>
<dbReference type="Pfam" id="PF17390">
    <property type="entry name" value="Bac_rhamnosid_C"/>
    <property type="match status" value="1"/>
</dbReference>
<organism evidence="9 10">
    <name type="scientific">Caulobacter mirabilis</name>
    <dbReference type="NCBI Taxonomy" id="69666"/>
    <lineage>
        <taxon>Bacteria</taxon>
        <taxon>Pseudomonadati</taxon>
        <taxon>Pseudomonadota</taxon>
        <taxon>Alphaproteobacteria</taxon>
        <taxon>Caulobacterales</taxon>
        <taxon>Caulobacteraceae</taxon>
        <taxon>Caulobacter</taxon>
    </lineage>
</organism>
<dbReference type="InterPro" id="IPR006311">
    <property type="entry name" value="TAT_signal"/>
</dbReference>
<dbReference type="OrthoDB" id="9761045at2"/>
<keyword evidence="10" id="KW-1185">Reference proteome</keyword>
<evidence type="ECO:0000313" key="10">
    <source>
        <dbReference type="Proteomes" id="UP000228945"/>
    </source>
</evidence>
<dbReference type="PROSITE" id="PS51318">
    <property type="entry name" value="TAT"/>
    <property type="match status" value="1"/>
</dbReference>
<dbReference type="InterPro" id="IPR008902">
    <property type="entry name" value="Rhamnosid_concanavalin"/>
</dbReference>
<dbReference type="InterPro" id="IPR013783">
    <property type="entry name" value="Ig-like_fold"/>
</dbReference>
<dbReference type="GO" id="GO:0005975">
    <property type="term" value="P:carbohydrate metabolic process"/>
    <property type="evidence" value="ECO:0007669"/>
    <property type="project" value="InterPro"/>
</dbReference>
<dbReference type="Pfam" id="PF05592">
    <property type="entry name" value="Bac_rhamnosid"/>
    <property type="match status" value="1"/>
</dbReference>
<dbReference type="Pfam" id="PF08531">
    <property type="entry name" value="Bac_rhamnosid_N"/>
    <property type="match status" value="1"/>
</dbReference>
<dbReference type="PIRSF" id="PIRSF010631">
    <property type="entry name" value="A-rhamnsds"/>
    <property type="match status" value="1"/>
</dbReference>
<dbReference type="Gene3D" id="1.50.10.10">
    <property type="match status" value="1"/>
</dbReference>
<dbReference type="Proteomes" id="UP000228945">
    <property type="component" value="Chromosome"/>
</dbReference>
<dbReference type="InterPro" id="IPR012341">
    <property type="entry name" value="6hp_glycosidase-like_sf"/>
</dbReference>
<dbReference type="KEGG" id="cmb:CSW64_08315"/>
<feature type="domain" description="Alpha-L-rhamnosidase concanavalin-like" evidence="5">
    <location>
        <begin position="515"/>
        <end position="615"/>
    </location>
</feature>
<evidence type="ECO:0000259" key="5">
    <source>
        <dbReference type="Pfam" id="PF05592"/>
    </source>
</evidence>
<dbReference type="InterPro" id="IPR016007">
    <property type="entry name" value="Alpha_rhamnosid"/>
</dbReference>
<dbReference type="EMBL" id="CP024201">
    <property type="protein sequence ID" value="ATQ42417.1"/>
    <property type="molecule type" value="Genomic_DNA"/>
</dbReference>
<feature type="chain" id="PRO_5013776776" description="alpha-L-rhamnosidase" evidence="4">
    <location>
        <begin position="27"/>
        <end position="1065"/>
    </location>
</feature>
<keyword evidence="4" id="KW-0732">Signal</keyword>
<dbReference type="InterPro" id="IPR013737">
    <property type="entry name" value="Bac_rhamnosid_N"/>
</dbReference>
<feature type="domain" description="Bacterial alpha-L-rhamnosidase N-terminal" evidence="6">
    <location>
        <begin position="337"/>
        <end position="506"/>
    </location>
</feature>
<protein>
    <recommendedName>
        <fullName evidence="2">alpha-L-rhamnosidase</fullName>
        <ecNumber evidence="2">3.2.1.40</ecNumber>
    </recommendedName>
</protein>
<evidence type="ECO:0000256" key="1">
    <source>
        <dbReference type="ARBA" id="ARBA00001445"/>
    </source>
</evidence>
<accession>A0A2D2AWU5</accession>
<evidence type="ECO:0000259" key="8">
    <source>
        <dbReference type="Pfam" id="PF17390"/>
    </source>
</evidence>
<feature type="domain" description="Alpha-L-rhamnosidase C-terminal" evidence="8">
    <location>
        <begin position="960"/>
        <end position="1029"/>
    </location>
</feature>
<dbReference type="EC" id="3.2.1.40" evidence="2"/>
<feature type="domain" description="Alpha-L-rhamnosidase six-hairpin glycosidase" evidence="7">
    <location>
        <begin position="621"/>
        <end position="956"/>
    </location>
</feature>
<dbReference type="Gene3D" id="2.60.420.10">
    <property type="entry name" value="Maltose phosphorylase, domain 3"/>
    <property type="match status" value="1"/>
</dbReference>